<dbReference type="Proteomes" id="UP000299102">
    <property type="component" value="Unassembled WGS sequence"/>
</dbReference>
<dbReference type="EMBL" id="BGZK01001693">
    <property type="protein sequence ID" value="GBP84674.1"/>
    <property type="molecule type" value="Genomic_DNA"/>
</dbReference>
<gene>
    <name evidence="1" type="ORF">EVAR_60273_1</name>
</gene>
<evidence type="ECO:0000313" key="1">
    <source>
        <dbReference type="EMBL" id="GBP84674.1"/>
    </source>
</evidence>
<reference evidence="1 2" key="1">
    <citation type="journal article" date="2019" name="Commun. Biol.">
        <title>The bagworm genome reveals a unique fibroin gene that provides high tensile strength.</title>
        <authorList>
            <person name="Kono N."/>
            <person name="Nakamura H."/>
            <person name="Ohtoshi R."/>
            <person name="Tomita M."/>
            <person name="Numata K."/>
            <person name="Arakawa K."/>
        </authorList>
    </citation>
    <scope>NUCLEOTIDE SEQUENCE [LARGE SCALE GENOMIC DNA]</scope>
</reference>
<name>A0A4C1ZC65_EUMVA</name>
<protein>
    <submittedName>
        <fullName evidence="1">Uncharacterized protein</fullName>
    </submittedName>
</protein>
<accession>A0A4C1ZC65</accession>
<sequence length="109" mass="11164">MTARVNGELTGETRRSRTFVWDTTGLVNFWNALGGHGVTHEFQQGRKLRYQKCLDAHGGGGVGGGGTINGCGGAPPAAGTRSPPGGEARATIGQTLKSLVGSLTGRRGS</sequence>
<evidence type="ECO:0000313" key="2">
    <source>
        <dbReference type="Proteomes" id="UP000299102"/>
    </source>
</evidence>
<dbReference type="AlphaFoldDB" id="A0A4C1ZC65"/>
<organism evidence="1 2">
    <name type="scientific">Eumeta variegata</name>
    <name type="common">Bagworm moth</name>
    <name type="synonym">Eumeta japonica</name>
    <dbReference type="NCBI Taxonomy" id="151549"/>
    <lineage>
        <taxon>Eukaryota</taxon>
        <taxon>Metazoa</taxon>
        <taxon>Ecdysozoa</taxon>
        <taxon>Arthropoda</taxon>
        <taxon>Hexapoda</taxon>
        <taxon>Insecta</taxon>
        <taxon>Pterygota</taxon>
        <taxon>Neoptera</taxon>
        <taxon>Endopterygota</taxon>
        <taxon>Lepidoptera</taxon>
        <taxon>Glossata</taxon>
        <taxon>Ditrysia</taxon>
        <taxon>Tineoidea</taxon>
        <taxon>Psychidae</taxon>
        <taxon>Oiketicinae</taxon>
        <taxon>Eumeta</taxon>
    </lineage>
</organism>
<keyword evidence="2" id="KW-1185">Reference proteome</keyword>
<comment type="caution">
    <text evidence="1">The sequence shown here is derived from an EMBL/GenBank/DDBJ whole genome shotgun (WGS) entry which is preliminary data.</text>
</comment>
<proteinExistence type="predicted"/>